<name>A0ABQ8NSH6_PYRGI</name>
<dbReference type="Proteomes" id="UP001059893">
    <property type="component" value="Unassembled WGS sequence"/>
</dbReference>
<feature type="chain" id="PRO_5046771623" evidence="1">
    <location>
        <begin position="19"/>
        <end position="65"/>
    </location>
</feature>
<comment type="caution">
    <text evidence="2">The sequence shown here is derived from an EMBL/GenBank/DDBJ whole genome shotgun (WGS) entry which is preliminary data.</text>
</comment>
<proteinExistence type="predicted"/>
<evidence type="ECO:0000256" key="1">
    <source>
        <dbReference type="SAM" id="SignalP"/>
    </source>
</evidence>
<evidence type="ECO:0000313" key="3">
    <source>
        <dbReference type="Proteomes" id="UP001059893"/>
    </source>
</evidence>
<evidence type="ECO:0000313" key="2">
    <source>
        <dbReference type="EMBL" id="KAI6301507.1"/>
    </source>
</evidence>
<feature type="signal peptide" evidence="1">
    <location>
        <begin position="1"/>
        <end position="18"/>
    </location>
</feature>
<sequence length="65" mass="6809">MLISRLLALLATVSLAAAQDAPYTGPCSETNCGADGQDCSKRGYLCVPYPHMDLELRKGCTCSAG</sequence>
<protein>
    <submittedName>
        <fullName evidence="2">Uncharacterized protein</fullName>
    </submittedName>
</protein>
<gene>
    <name evidence="2" type="ORF">MCOR33_003033</name>
</gene>
<keyword evidence="3" id="KW-1185">Reference proteome</keyword>
<organism evidence="2 3">
    <name type="scientific">Pyricularia grisea</name>
    <name type="common">Crabgrass-specific blast fungus</name>
    <name type="synonym">Magnaporthe grisea</name>
    <dbReference type="NCBI Taxonomy" id="148305"/>
    <lineage>
        <taxon>Eukaryota</taxon>
        <taxon>Fungi</taxon>
        <taxon>Dikarya</taxon>
        <taxon>Ascomycota</taxon>
        <taxon>Pezizomycotina</taxon>
        <taxon>Sordariomycetes</taxon>
        <taxon>Sordariomycetidae</taxon>
        <taxon>Magnaporthales</taxon>
        <taxon>Pyriculariaceae</taxon>
        <taxon>Pyricularia</taxon>
    </lineage>
</organism>
<reference evidence="2" key="1">
    <citation type="submission" date="2021-01" db="EMBL/GenBank/DDBJ databases">
        <title>Deciphering the adaptive evolutionary patterns associated with biogeogrpahic diversity in the finger millet blast pathogen Magnaporthe oryzae in Eastern Africa.</title>
        <authorList>
            <person name="Onyema G."/>
            <person name="Shittu T.A."/>
            <person name="Dodsworth S."/>
            <person name="Devilliers S."/>
            <person name="Muthumeenakshi S."/>
            <person name="Sreenivasaprasad S."/>
        </authorList>
    </citation>
    <scope>NUCLEOTIDE SEQUENCE</scope>
    <source>
        <strain evidence="2">D15/s37</strain>
    </source>
</reference>
<accession>A0ABQ8NSH6</accession>
<keyword evidence="1" id="KW-0732">Signal</keyword>
<dbReference type="EMBL" id="JABSND010000037">
    <property type="protein sequence ID" value="KAI6301507.1"/>
    <property type="molecule type" value="Genomic_DNA"/>
</dbReference>